<dbReference type="AlphaFoldDB" id="A0A2Z6MYA7"/>
<dbReference type="GO" id="GO:0030247">
    <property type="term" value="F:polysaccharide binding"/>
    <property type="evidence" value="ECO:0007669"/>
    <property type="project" value="InterPro"/>
</dbReference>
<reference evidence="10" key="1">
    <citation type="journal article" date="2017" name="Front. Plant Sci.">
        <title>Climate Clever Clovers: New Paradigm to Reduce the Environmental Footprint of Ruminants by Breeding Low Methanogenic Forages Utilizing Haplotype Variation.</title>
        <authorList>
            <person name="Kaur P."/>
            <person name="Appels R."/>
            <person name="Bayer P.E."/>
            <person name="Keeble-Gagnere G."/>
            <person name="Wang J."/>
            <person name="Hirakawa H."/>
            <person name="Shirasawa K."/>
            <person name="Vercoe P."/>
            <person name="Stefanova K."/>
            <person name="Durmic Z."/>
            <person name="Nichols P."/>
            <person name="Revell C."/>
            <person name="Isobe S.N."/>
            <person name="Edwards D."/>
            <person name="Erskine W."/>
        </authorList>
    </citation>
    <scope>NUCLEOTIDE SEQUENCE [LARGE SCALE GENOMIC DNA]</scope>
    <source>
        <strain evidence="10">cv. Daliak</strain>
    </source>
</reference>
<dbReference type="InterPro" id="IPR025287">
    <property type="entry name" value="WAK_GUB"/>
</dbReference>
<dbReference type="CDD" id="cd00054">
    <property type="entry name" value="EGF_CA"/>
    <property type="match status" value="1"/>
</dbReference>
<keyword evidence="3 7" id="KW-0732">Signal</keyword>
<comment type="caution">
    <text evidence="6">Lacks conserved residue(s) required for the propagation of feature annotation.</text>
</comment>
<gene>
    <name evidence="9" type="ORF">TSUD_388620</name>
</gene>
<feature type="signal peptide" evidence="7">
    <location>
        <begin position="1"/>
        <end position="25"/>
    </location>
</feature>
<dbReference type="EMBL" id="DF973284">
    <property type="protein sequence ID" value="GAU24069.1"/>
    <property type="molecule type" value="Genomic_DNA"/>
</dbReference>
<dbReference type="Proteomes" id="UP000242715">
    <property type="component" value="Unassembled WGS sequence"/>
</dbReference>
<dbReference type="PANTHER" id="PTHR33491">
    <property type="entry name" value="OSJNBA0016N04.9 PROTEIN"/>
    <property type="match status" value="1"/>
</dbReference>
<sequence>MPMVFHSKLLLLLVIVTVFLSKVASQLLSLPNCPTKCGSVTIPFPFGTTKDCSLDNTFLINCNKTSTSTTSTHVPYLPQSNQSVLNISLDGELHVAWPVARDCYDEKSKLVNWAYRTINTTHFHISSTRNKFIAVGCDTTGALVTYDSRGNNYTTGCVALCNRLNDIVANESCSGTGCCEIPIPQGHVLTKVIYVSGGVFNNHSAVHDFNPCGYAFLVEIGAYKFESTDLLKLEKEKFPVMFDWAVGNQTCQQAQKNLSNYAYAFMDTGEILTSFMVAKVIDINECKESNDCVEEATCINLPGSYHCLCPEEYEGNGKKSGTRCSPKSSTKSRKEIILIIALS</sequence>
<dbReference type="SMART" id="SM00181">
    <property type="entry name" value="EGF"/>
    <property type="match status" value="1"/>
</dbReference>
<dbReference type="PROSITE" id="PS50026">
    <property type="entry name" value="EGF_3"/>
    <property type="match status" value="1"/>
</dbReference>
<keyword evidence="2 6" id="KW-0245">EGF-like domain</keyword>
<organism evidence="9 10">
    <name type="scientific">Trifolium subterraneum</name>
    <name type="common">Subterranean clover</name>
    <dbReference type="NCBI Taxonomy" id="3900"/>
    <lineage>
        <taxon>Eukaryota</taxon>
        <taxon>Viridiplantae</taxon>
        <taxon>Streptophyta</taxon>
        <taxon>Embryophyta</taxon>
        <taxon>Tracheophyta</taxon>
        <taxon>Spermatophyta</taxon>
        <taxon>Magnoliopsida</taxon>
        <taxon>eudicotyledons</taxon>
        <taxon>Gunneridae</taxon>
        <taxon>Pentapetalae</taxon>
        <taxon>rosids</taxon>
        <taxon>fabids</taxon>
        <taxon>Fabales</taxon>
        <taxon>Fabaceae</taxon>
        <taxon>Papilionoideae</taxon>
        <taxon>50 kb inversion clade</taxon>
        <taxon>NPAAA clade</taxon>
        <taxon>Hologalegina</taxon>
        <taxon>IRL clade</taxon>
        <taxon>Trifolieae</taxon>
        <taxon>Trifolium</taxon>
    </lineage>
</organism>
<dbReference type="PROSITE" id="PS00010">
    <property type="entry name" value="ASX_HYDROXYL"/>
    <property type="match status" value="1"/>
</dbReference>
<dbReference type="InterPro" id="IPR049883">
    <property type="entry name" value="NOTCH1_EGF-like"/>
</dbReference>
<dbReference type="GO" id="GO:0005509">
    <property type="term" value="F:calcium ion binding"/>
    <property type="evidence" value="ECO:0007669"/>
    <property type="project" value="InterPro"/>
</dbReference>
<name>A0A2Z6MYA7_TRISU</name>
<evidence type="ECO:0000256" key="3">
    <source>
        <dbReference type="ARBA" id="ARBA00022729"/>
    </source>
</evidence>
<evidence type="ECO:0000256" key="7">
    <source>
        <dbReference type="SAM" id="SignalP"/>
    </source>
</evidence>
<feature type="chain" id="PRO_5016244077" description="EGF-like domain-containing protein" evidence="7">
    <location>
        <begin position="26"/>
        <end position="343"/>
    </location>
</feature>
<keyword evidence="5" id="KW-1015">Disulfide bond</keyword>
<dbReference type="Gene3D" id="2.10.25.10">
    <property type="entry name" value="Laminin"/>
    <property type="match status" value="1"/>
</dbReference>
<keyword evidence="4" id="KW-0677">Repeat</keyword>
<dbReference type="OrthoDB" id="4062651at2759"/>
<evidence type="ECO:0000256" key="6">
    <source>
        <dbReference type="PROSITE-ProRule" id="PRU00076"/>
    </source>
</evidence>
<dbReference type="InterPro" id="IPR001881">
    <property type="entry name" value="EGF-like_Ca-bd_dom"/>
</dbReference>
<dbReference type="SUPFAM" id="SSF57196">
    <property type="entry name" value="EGF/Laminin"/>
    <property type="match status" value="1"/>
</dbReference>
<evidence type="ECO:0000313" key="10">
    <source>
        <dbReference type="Proteomes" id="UP000242715"/>
    </source>
</evidence>
<keyword evidence="10" id="KW-1185">Reference proteome</keyword>
<evidence type="ECO:0000256" key="1">
    <source>
        <dbReference type="ARBA" id="ARBA00004167"/>
    </source>
</evidence>
<dbReference type="SMART" id="SM00179">
    <property type="entry name" value="EGF_CA"/>
    <property type="match status" value="1"/>
</dbReference>
<comment type="subcellular location">
    <subcellularLocation>
        <location evidence="1">Membrane</location>
        <topology evidence="1">Single-pass membrane protein</topology>
    </subcellularLocation>
</comment>
<evidence type="ECO:0000313" key="9">
    <source>
        <dbReference type="EMBL" id="GAU24069.1"/>
    </source>
</evidence>
<evidence type="ECO:0000256" key="4">
    <source>
        <dbReference type="ARBA" id="ARBA00022737"/>
    </source>
</evidence>
<dbReference type="InterPro" id="IPR000742">
    <property type="entry name" value="EGF"/>
</dbReference>
<evidence type="ECO:0000256" key="2">
    <source>
        <dbReference type="ARBA" id="ARBA00022536"/>
    </source>
</evidence>
<evidence type="ECO:0000256" key="5">
    <source>
        <dbReference type="ARBA" id="ARBA00023157"/>
    </source>
</evidence>
<accession>A0A2Z6MYA7</accession>
<proteinExistence type="predicted"/>
<evidence type="ECO:0000259" key="8">
    <source>
        <dbReference type="PROSITE" id="PS50026"/>
    </source>
</evidence>
<dbReference type="Pfam" id="PF13947">
    <property type="entry name" value="GUB_WAK_bind"/>
    <property type="match status" value="1"/>
</dbReference>
<dbReference type="InterPro" id="IPR000152">
    <property type="entry name" value="EGF-type_Asp/Asn_hydroxyl_site"/>
</dbReference>
<feature type="domain" description="EGF-like" evidence="8">
    <location>
        <begin position="282"/>
        <end position="325"/>
    </location>
</feature>
<protein>
    <recommendedName>
        <fullName evidence="8">EGF-like domain-containing protein</fullName>
    </recommendedName>
</protein>
<dbReference type="GO" id="GO:0016020">
    <property type="term" value="C:membrane"/>
    <property type="evidence" value="ECO:0007669"/>
    <property type="project" value="UniProtKB-SubCell"/>
</dbReference>
<dbReference type="InterPro" id="IPR018097">
    <property type="entry name" value="EGF_Ca-bd_CS"/>
</dbReference>
<dbReference type="PROSITE" id="PS01187">
    <property type="entry name" value="EGF_CA"/>
    <property type="match status" value="1"/>
</dbReference>
<dbReference type="FunFam" id="2.10.25.10:FF:000038">
    <property type="entry name" value="Fibrillin 2"/>
    <property type="match status" value="1"/>
</dbReference>
<dbReference type="Pfam" id="PF07645">
    <property type="entry name" value="EGF_CA"/>
    <property type="match status" value="1"/>
</dbReference>